<dbReference type="InterPro" id="IPR029044">
    <property type="entry name" value="Nucleotide-diphossugar_trans"/>
</dbReference>
<dbReference type="SUPFAM" id="SSF53448">
    <property type="entry name" value="Nucleotide-diphospho-sugar transferases"/>
    <property type="match status" value="3"/>
</dbReference>
<keyword evidence="1" id="KW-0328">Glycosyltransferase</keyword>
<sequence>MHSDDFLVRLSNGSYADFPAYSAQGTSASQPSSELASSTLDLVAGDRARFERLSARRSSKISTMRMRAFGACHESIWALDLLSERFTEGKHDWASLRAAASRFADESRAFDQTLDRMSLKDVWALSELLHARELDSKSEQALLKFISTRVLAGADFDRKLNELLIERLLYADLIEPARILISRLDDSSWRKQALAVELEHPRFGGTLEGSLLTLNPSLYRYGLERIRLSGDGGSGFQRLQAEAAGPVNEGPLVSVIMTTDQPTANLVTAARSIVEQSYQNLELIVVDSSLGEFAPVLEQIAALDARIKVVRTSECSSQYSRRNGAIDVAEGTLITFHSDHAWAHPRRIEIQVRDLVENSGKLANIVRKARVSEDLSLVSSRGARLVLSEQSLLFRRDAVIDVIGYFDGARKGAGTEFRKRLEAATGARVEAVGPEVPLEFALIDESDDAQDDLEQGLWIDPVWLEYREAYSQFHNRIGAGEQNAYIRAGSGRQAFAAPARWTRDAPSSTTFDVILILDGRRTPRRNDFIEAVVDELYSLIATGARVAVMQSDSADGADRPGPMADALHELVQSDRITQIFEGDKVEANVAIVRHAVAVQGHSPQAQSLNVERVVVVEDVVGGDLRATTFAQADVDETLKSWTGADPEWVTAAPLVQRPVLHSVVVDGGEVRLTISAPDSHQLVAVRFDNGEVRVDVPAVSSGDEDVVAETQLEGLPDGELLVSIVRRHDIGESVQGCIVKHQRVLSAIGDRVLVASGRLLRLLPNVALSGPRDKAGFADRYLDVSVTSARIFRGQIELSLDRAPEVQLTALHLLREVDGRVRRHEFELDEPDGTGQIATRTLEGILDFRWKVFGVFQTPLGPVSAPVDFGVDTPTCDSDAYRIRKLTSGSAGVIHIVEQSQSVGSDHTPFLSIVMPVFNVAPYLDTSIQSVLMQDFEDFELIIVDDASTDNGRQVIGMHRALDDRIRVIELDHNTLGGAGVPSNLGIRAARGKYIAFVDSDDWVTKSAFSRLIELAETNDAELVIGDFRTFDENDRNFADAYDGERWRNIPLEQVISASSHPSLLRLSPVPWRKLYRSDFVKENHVLYPEGDYFYEDNPLHWHVLSRAERVVACDEIVSYHRMAREGQTMGAFEYKLGAIASHANTILESLKTSTADHREILFKEFIDYVSRQRWIVRRQTQSAAAKIIQHRLADIYDRARELEPTAEVPQKTISHFAGYRSAYSDLDLTIVIPVYNSADLLRDTLDSVMAIDGLAFDVLVIDDGSTDKSLKLMREYERKFTNVHVFEQKNRGAGRARNSIIPLCTGRYTYFLDADDVINANTLRQAIIKADHDESDLMFVQYRIEHVDEGRSRGMFNADADIWRELPGAETNDERQELVSGLINYPWNRIIKTSLLHNANIFFGPTIVHNDVLYHWHSILSATSISFLEAEVCSHRKFAKRTQVTNINDERRMAVLEALRGTHERIADLEAFEVVKKKWENFAFDLLKWAKGRIPKSLESTYTEKASSLTDIIAESAFPEKGQRL</sequence>
<gene>
    <name evidence="4" type="ORF">CXR23_02735</name>
</gene>
<feature type="domain" description="Glycosyltransferase 2-like" evidence="3">
    <location>
        <begin position="912"/>
        <end position="1044"/>
    </location>
</feature>
<dbReference type="InterPro" id="IPR001173">
    <property type="entry name" value="Glyco_trans_2-like"/>
</dbReference>
<name>A0A3T0DAY5_BREAU</name>
<evidence type="ECO:0000256" key="2">
    <source>
        <dbReference type="ARBA" id="ARBA00022679"/>
    </source>
</evidence>
<evidence type="ECO:0000259" key="3">
    <source>
        <dbReference type="Pfam" id="PF00535"/>
    </source>
</evidence>
<dbReference type="Proteomes" id="UP000283000">
    <property type="component" value="Chromosome"/>
</dbReference>
<feature type="domain" description="Glycosyltransferase 2-like" evidence="3">
    <location>
        <begin position="254"/>
        <end position="359"/>
    </location>
</feature>
<dbReference type="PANTHER" id="PTHR22916:SF51">
    <property type="entry name" value="GLYCOSYLTRANSFERASE EPSH-RELATED"/>
    <property type="match status" value="1"/>
</dbReference>
<reference evidence="4 5" key="1">
    <citation type="submission" date="2017-12" db="EMBL/GenBank/DDBJ databases">
        <authorList>
            <person name="Levesque S."/>
        </authorList>
    </citation>
    <scope>NUCLEOTIDE SEQUENCE [LARGE SCALE GENOMIC DNA]</scope>
    <source>
        <strain evidence="4 5">SMQ-1417</strain>
    </source>
</reference>
<dbReference type="Gene3D" id="3.90.550.10">
    <property type="entry name" value="Spore Coat Polysaccharide Biosynthesis Protein SpsA, Chain A"/>
    <property type="match status" value="3"/>
</dbReference>
<dbReference type="EMBL" id="CP025330">
    <property type="protein sequence ID" value="AZT92194.1"/>
    <property type="molecule type" value="Genomic_DNA"/>
</dbReference>
<dbReference type="CDD" id="cd00761">
    <property type="entry name" value="Glyco_tranf_GTA_type"/>
    <property type="match status" value="3"/>
</dbReference>
<organism evidence="4 5">
    <name type="scientific">Brevibacterium aurantiacum</name>
    <dbReference type="NCBI Taxonomy" id="273384"/>
    <lineage>
        <taxon>Bacteria</taxon>
        <taxon>Bacillati</taxon>
        <taxon>Actinomycetota</taxon>
        <taxon>Actinomycetes</taxon>
        <taxon>Micrococcales</taxon>
        <taxon>Brevibacteriaceae</taxon>
        <taxon>Brevibacterium</taxon>
    </lineage>
</organism>
<dbReference type="GO" id="GO:0016758">
    <property type="term" value="F:hexosyltransferase activity"/>
    <property type="evidence" value="ECO:0007669"/>
    <property type="project" value="UniProtKB-ARBA"/>
</dbReference>
<evidence type="ECO:0000256" key="1">
    <source>
        <dbReference type="ARBA" id="ARBA00022676"/>
    </source>
</evidence>
<feature type="domain" description="Glycosyltransferase 2-like" evidence="3">
    <location>
        <begin position="1230"/>
        <end position="1394"/>
    </location>
</feature>
<reference evidence="4 5" key="2">
    <citation type="submission" date="2019-01" db="EMBL/GenBank/DDBJ databases">
        <title>Comparative genomic analysis of Brevibacterium aurantiacum sheds light on its evolution and its adaptation to smear-ripened cheeses.</title>
        <authorList>
            <person name="Moineau S."/>
        </authorList>
    </citation>
    <scope>NUCLEOTIDE SEQUENCE [LARGE SCALE GENOMIC DNA]</scope>
    <source>
        <strain evidence="4 5">SMQ-1417</strain>
    </source>
</reference>
<keyword evidence="2" id="KW-0808">Transferase</keyword>
<evidence type="ECO:0000313" key="4">
    <source>
        <dbReference type="EMBL" id="AZT92194.1"/>
    </source>
</evidence>
<dbReference type="Pfam" id="PF00535">
    <property type="entry name" value="Glycos_transf_2"/>
    <property type="match status" value="3"/>
</dbReference>
<accession>A0A3T0DAY5</accession>
<dbReference type="PANTHER" id="PTHR22916">
    <property type="entry name" value="GLYCOSYLTRANSFERASE"/>
    <property type="match status" value="1"/>
</dbReference>
<proteinExistence type="predicted"/>
<protein>
    <recommendedName>
        <fullName evidence="3">Glycosyltransferase 2-like domain-containing protein</fullName>
    </recommendedName>
</protein>
<evidence type="ECO:0000313" key="5">
    <source>
        <dbReference type="Proteomes" id="UP000283000"/>
    </source>
</evidence>